<dbReference type="CDD" id="cd00077">
    <property type="entry name" value="HDc"/>
    <property type="match status" value="1"/>
</dbReference>
<dbReference type="PANTHER" id="PTHR43155">
    <property type="entry name" value="CYCLIC DI-GMP PHOSPHODIESTERASE PA4108-RELATED"/>
    <property type="match status" value="1"/>
</dbReference>
<feature type="region of interest" description="Disordered" evidence="2">
    <location>
        <begin position="535"/>
        <end position="572"/>
    </location>
</feature>
<feature type="domain" description="HD-GYP" evidence="3">
    <location>
        <begin position="13"/>
        <end position="204"/>
    </location>
</feature>
<comment type="caution">
    <text evidence="4">The sequence shown here is derived from an EMBL/GenBank/DDBJ whole genome shotgun (WGS) entry which is preliminary data.</text>
</comment>
<proteinExistence type="predicted"/>
<dbReference type="EMBL" id="NUVX01000075">
    <property type="protein sequence ID" value="PFJ30227.1"/>
    <property type="molecule type" value="Genomic_DNA"/>
</dbReference>
<feature type="compositionally biased region" description="Basic and acidic residues" evidence="2">
    <location>
        <begin position="259"/>
        <end position="269"/>
    </location>
</feature>
<dbReference type="PROSITE" id="PS51832">
    <property type="entry name" value="HD_GYP"/>
    <property type="match status" value="1"/>
</dbReference>
<evidence type="ECO:0000313" key="5">
    <source>
        <dbReference type="Proteomes" id="UP000224003"/>
    </source>
</evidence>
<dbReference type="InterPro" id="IPR037522">
    <property type="entry name" value="HD_GYP_dom"/>
</dbReference>
<feature type="coiled-coil region" evidence="1">
    <location>
        <begin position="289"/>
        <end position="333"/>
    </location>
</feature>
<dbReference type="Gene3D" id="1.10.3210.10">
    <property type="entry name" value="Hypothetical protein af1432"/>
    <property type="match status" value="1"/>
</dbReference>
<keyword evidence="1" id="KW-0175">Coiled coil</keyword>
<feature type="compositionally biased region" description="Basic and acidic residues" evidence="2">
    <location>
        <begin position="544"/>
        <end position="572"/>
    </location>
</feature>
<evidence type="ECO:0000256" key="1">
    <source>
        <dbReference type="SAM" id="Coils"/>
    </source>
</evidence>
<evidence type="ECO:0000259" key="3">
    <source>
        <dbReference type="PROSITE" id="PS51832"/>
    </source>
</evidence>
<dbReference type="Proteomes" id="UP000224003">
    <property type="component" value="Unassembled WGS sequence"/>
</dbReference>
<feature type="region of interest" description="Disordered" evidence="2">
    <location>
        <begin position="242"/>
        <end position="269"/>
    </location>
</feature>
<dbReference type="PANTHER" id="PTHR43155:SF2">
    <property type="entry name" value="CYCLIC DI-GMP PHOSPHODIESTERASE PA4108"/>
    <property type="match status" value="1"/>
</dbReference>
<name>A0A9X6ZQ90_BACTU</name>
<evidence type="ECO:0000256" key="2">
    <source>
        <dbReference type="SAM" id="MobiDB-lite"/>
    </source>
</evidence>
<evidence type="ECO:0000313" key="4">
    <source>
        <dbReference type="EMBL" id="PFJ30227.1"/>
    </source>
</evidence>
<protein>
    <recommendedName>
        <fullName evidence="3">HD-GYP domain-containing protein</fullName>
    </recommendedName>
</protein>
<dbReference type="InterPro" id="IPR003607">
    <property type="entry name" value="HD/PDEase_dom"/>
</dbReference>
<dbReference type="Pfam" id="PF13487">
    <property type="entry name" value="HD_5"/>
    <property type="match status" value="1"/>
</dbReference>
<dbReference type="SUPFAM" id="SSF109604">
    <property type="entry name" value="HD-domain/PDEase-like"/>
    <property type="match status" value="1"/>
</dbReference>
<accession>A0A9X6ZQ90</accession>
<reference evidence="4 5" key="1">
    <citation type="submission" date="2017-09" db="EMBL/GenBank/DDBJ databases">
        <title>Large-scale bioinformatics analysis of Bacillus genomes uncovers conserved roles of natural products in bacterial physiology.</title>
        <authorList>
            <consortium name="Agbiome Team Llc"/>
            <person name="Bleich R.M."/>
            <person name="Grubbs K.J."/>
            <person name="Santa Maria K.C."/>
            <person name="Allen S.E."/>
            <person name="Farag S."/>
            <person name="Shank E.A."/>
            <person name="Bowers A."/>
        </authorList>
    </citation>
    <scope>NUCLEOTIDE SEQUENCE [LARGE SCALE GENOMIC DNA]</scope>
    <source>
        <strain evidence="4 5">AFS085496</strain>
    </source>
</reference>
<dbReference type="AlphaFoldDB" id="A0A9X6ZQ90"/>
<gene>
    <name evidence="4" type="ORF">COJ15_30960</name>
</gene>
<dbReference type="RefSeq" id="WP_098517547.1">
    <property type="nucleotide sequence ID" value="NZ_NUVX01000075.1"/>
</dbReference>
<sequence length="572" mass="65848">MSKEFKYSIEHINLSDMNTKLDLFMKMQEHNEGKTLEDSRFVANLNKAIAAELGWDKDGQERAHETGLYYDAGMVGLEPDFINFDGKLTVEMRDEMHKHVEEGKKLLEQAGVEPYIIEASEYHHRDFDGGGYGKEAKEKDIPQLARILRVTDSIKGFDNRGFSPLEALDDVKNPKWGNPYDAEIIDAYEKVHNRVKEQLSEKGITEPSLPEFKIVLEETYKVEIEKDKNNDKNNTIKLDKQPKTKKITKKVENAAAPKKQKESSYQKLKKESIEKDKQIKYFKNQVQVIKSLSKELVEAKKLSTELIETNTLLKEEKQVLKKENEQLIDIAAEQAIENQEIAKMDELLKRAITNDLTPEERKLMEQEYTLEEKGHKFDRNLSPEERQEKVNYALLVENARSKEEKQNDWEHKKAFASALFKTGKDLIIKPENKRFNEKVSVPKSISTKKMKNDLNADVQKTAGVGKTVSSFFKKANQSLKKAILHSTALEKKDEFAKEGWSLVLARAASSVSENVKEQFNKKFSNVSTALVNKMSKAKKTFHKHLNEERSNRNVRNEVTKQPKQKGKDDLNL</sequence>
<organism evidence="4 5">
    <name type="scientific">Bacillus thuringiensis</name>
    <dbReference type="NCBI Taxonomy" id="1428"/>
    <lineage>
        <taxon>Bacteria</taxon>
        <taxon>Bacillati</taxon>
        <taxon>Bacillota</taxon>
        <taxon>Bacilli</taxon>
        <taxon>Bacillales</taxon>
        <taxon>Bacillaceae</taxon>
        <taxon>Bacillus</taxon>
        <taxon>Bacillus cereus group</taxon>
    </lineage>
</organism>